<comment type="similarity">
    <text evidence="2">Belongs to the 2H phosphoesterase superfamily. ThpR family.</text>
</comment>
<proteinExistence type="inferred from homology"/>
<dbReference type="GO" id="GO:0016874">
    <property type="term" value="F:ligase activity"/>
    <property type="evidence" value="ECO:0007669"/>
    <property type="project" value="UniProtKB-KW"/>
</dbReference>
<dbReference type="NCBIfam" id="TIGR02258">
    <property type="entry name" value="2_5_ligase"/>
    <property type="match status" value="1"/>
</dbReference>
<keyword evidence="5" id="KW-1185">Reference proteome</keyword>
<evidence type="ECO:0000256" key="2">
    <source>
        <dbReference type="HAMAP-Rule" id="MF_01940"/>
    </source>
</evidence>
<accession>A0A0G9N3P6</accession>
<dbReference type="InterPro" id="IPR004175">
    <property type="entry name" value="RNA_CPDase"/>
</dbReference>
<dbReference type="InterPro" id="IPR009097">
    <property type="entry name" value="Cyclic_Pdiesterase"/>
</dbReference>
<dbReference type="PANTHER" id="PTHR35561">
    <property type="entry name" value="RNA 2',3'-CYCLIC PHOSPHODIESTERASE"/>
    <property type="match status" value="1"/>
</dbReference>
<feature type="domain" description="Phosphoesterase HXTX" evidence="3">
    <location>
        <begin position="10"/>
        <end position="86"/>
    </location>
</feature>
<dbReference type="HAMAP" id="MF_01940">
    <property type="entry name" value="RNA_CPDase"/>
    <property type="match status" value="1"/>
</dbReference>
<dbReference type="Proteomes" id="UP000053464">
    <property type="component" value="Unassembled WGS sequence"/>
</dbReference>
<gene>
    <name evidence="4" type="ORF">AAW00_05605</name>
</gene>
<feature type="short sequence motif" description="HXTX 2" evidence="2">
    <location>
        <begin position="121"/>
        <end position="124"/>
    </location>
</feature>
<evidence type="ECO:0000259" key="3">
    <source>
        <dbReference type="Pfam" id="PF02834"/>
    </source>
</evidence>
<feature type="active site" description="Proton donor" evidence="2">
    <location>
        <position position="37"/>
    </location>
</feature>
<dbReference type="GO" id="GO:0008664">
    <property type="term" value="F:RNA 2',3'-cyclic 3'-phosphodiesterase activity"/>
    <property type="evidence" value="ECO:0007669"/>
    <property type="project" value="UniProtKB-EC"/>
</dbReference>
<comment type="catalytic activity">
    <reaction evidence="2">
        <text>a 3'-end 2',3'-cyclophospho-ribonucleotide-RNA + H2O = a 3'-end 2'-phospho-ribonucleotide-RNA + H(+)</text>
        <dbReference type="Rhea" id="RHEA:11828"/>
        <dbReference type="Rhea" id="RHEA-COMP:10464"/>
        <dbReference type="Rhea" id="RHEA-COMP:17353"/>
        <dbReference type="ChEBI" id="CHEBI:15377"/>
        <dbReference type="ChEBI" id="CHEBI:15378"/>
        <dbReference type="ChEBI" id="CHEBI:83064"/>
        <dbReference type="ChEBI" id="CHEBI:173113"/>
        <dbReference type="EC" id="3.1.4.58"/>
    </reaction>
</comment>
<dbReference type="Gene3D" id="3.90.1140.10">
    <property type="entry name" value="Cyclic phosphodiesterase"/>
    <property type="match status" value="1"/>
</dbReference>
<feature type="domain" description="Phosphoesterase HXTX" evidence="3">
    <location>
        <begin position="92"/>
        <end position="168"/>
    </location>
</feature>
<dbReference type="OrthoDB" id="9793819at2"/>
<keyword evidence="1 2" id="KW-0378">Hydrolase</keyword>
<dbReference type="EC" id="3.1.4.58" evidence="2"/>
<reference evidence="4 5" key="1">
    <citation type="submission" date="2015-04" db="EMBL/GenBank/DDBJ databases">
        <title>The draft genome sequence of Erythrobacter luteus KA37.</title>
        <authorList>
            <person name="Zhuang L."/>
            <person name="Liu Y."/>
            <person name="Shao Z."/>
        </authorList>
    </citation>
    <scope>NUCLEOTIDE SEQUENCE [LARGE SCALE GENOMIC DNA]</scope>
    <source>
        <strain evidence="4 5">KA37</strain>
    </source>
</reference>
<organism evidence="4 5">
    <name type="scientific">Aurantiacibacter luteus</name>
    <dbReference type="NCBI Taxonomy" id="1581420"/>
    <lineage>
        <taxon>Bacteria</taxon>
        <taxon>Pseudomonadati</taxon>
        <taxon>Pseudomonadota</taxon>
        <taxon>Alphaproteobacteria</taxon>
        <taxon>Sphingomonadales</taxon>
        <taxon>Erythrobacteraceae</taxon>
        <taxon>Aurantiacibacter</taxon>
    </lineage>
</organism>
<protein>
    <recommendedName>
        <fullName evidence="2">RNA 2',3'-cyclic phosphodiesterase</fullName>
        <shortName evidence="2">RNA 2',3'-CPDase</shortName>
        <ecNumber evidence="2">3.1.4.58</ecNumber>
    </recommendedName>
</protein>
<dbReference type="AlphaFoldDB" id="A0A0G9N3P6"/>
<evidence type="ECO:0000256" key="1">
    <source>
        <dbReference type="ARBA" id="ARBA00022801"/>
    </source>
</evidence>
<dbReference type="PATRIC" id="fig|1581420.6.peg.1129"/>
<dbReference type="InterPro" id="IPR014051">
    <property type="entry name" value="Phosphoesterase_HXTX"/>
</dbReference>
<dbReference type="EMBL" id="LBHB01000001">
    <property type="protein sequence ID" value="KLE36133.1"/>
    <property type="molecule type" value="Genomic_DNA"/>
</dbReference>
<evidence type="ECO:0000313" key="5">
    <source>
        <dbReference type="Proteomes" id="UP000053464"/>
    </source>
</evidence>
<dbReference type="SUPFAM" id="SSF55144">
    <property type="entry name" value="LigT-like"/>
    <property type="match status" value="1"/>
</dbReference>
<dbReference type="Pfam" id="PF02834">
    <property type="entry name" value="LigT_PEase"/>
    <property type="match status" value="2"/>
</dbReference>
<evidence type="ECO:0000313" key="4">
    <source>
        <dbReference type="EMBL" id="KLE36133.1"/>
    </source>
</evidence>
<name>A0A0G9N3P6_9SPHN</name>
<feature type="short sequence motif" description="HXTX 1" evidence="2">
    <location>
        <begin position="37"/>
        <end position="40"/>
    </location>
</feature>
<sequence length="175" mass="19341">MRRIFIALRPPDSVCEALLDTMEGVPGARWQDADNLHVTLRFIGEVDRHAFADVITAMESVSLHPFEIKVAGVGHFEGRNRPRALWARVEPSASLADLQHSVEIACRRAGMSPETRRFVPHITLARLNAGSAPIGDWLAANGALALPSWRAESFALFESELGRSEAIYQEIAQFP</sequence>
<feature type="active site" description="Proton acceptor" evidence="2">
    <location>
        <position position="121"/>
    </location>
</feature>
<dbReference type="GO" id="GO:0004113">
    <property type="term" value="F:2',3'-cyclic-nucleotide 3'-phosphodiesterase activity"/>
    <property type="evidence" value="ECO:0007669"/>
    <property type="project" value="InterPro"/>
</dbReference>
<keyword evidence="4" id="KW-0436">Ligase</keyword>
<dbReference type="PANTHER" id="PTHR35561:SF1">
    <property type="entry name" value="RNA 2',3'-CYCLIC PHOSPHODIESTERASE"/>
    <property type="match status" value="1"/>
</dbReference>
<dbReference type="STRING" id="1581420.AAW00_05605"/>
<comment type="caution">
    <text evidence="4">The sequence shown here is derived from an EMBL/GenBank/DDBJ whole genome shotgun (WGS) entry which is preliminary data.</text>
</comment>
<comment type="function">
    <text evidence="2">Hydrolyzes RNA 2',3'-cyclic phosphodiester to an RNA 2'-phosphomonoester.</text>
</comment>